<dbReference type="RefSeq" id="WP_104562952.1">
    <property type="nucleotide sequence ID" value="NZ_MDSK01000014.1"/>
</dbReference>
<dbReference type="AlphaFoldDB" id="A0A2S7A4Q9"/>
<name>A0A2S7A4Q9_9XANT</name>
<evidence type="ECO:0000313" key="2">
    <source>
        <dbReference type="Proteomes" id="UP000238049"/>
    </source>
</evidence>
<organism evidence="1 2">
    <name type="scientific">Xanthomonas arboricola pv. guizotiae</name>
    <dbReference type="NCBI Taxonomy" id="487867"/>
    <lineage>
        <taxon>Bacteria</taxon>
        <taxon>Pseudomonadati</taxon>
        <taxon>Pseudomonadota</taxon>
        <taxon>Gammaproteobacteria</taxon>
        <taxon>Lysobacterales</taxon>
        <taxon>Lysobacteraceae</taxon>
        <taxon>Xanthomonas</taxon>
    </lineage>
</organism>
<accession>A0A2S7A4Q9</accession>
<protein>
    <submittedName>
        <fullName evidence="1">Uncharacterized protein</fullName>
    </submittedName>
</protein>
<gene>
    <name evidence="1" type="ORF">XarbCFBP7409_07120</name>
</gene>
<evidence type="ECO:0000313" key="1">
    <source>
        <dbReference type="EMBL" id="PPU01769.1"/>
    </source>
</evidence>
<dbReference type="Proteomes" id="UP000238049">
    <property type="component" value="Unassembled WGS sequence"/>
</dbReference>
<comment type="caution">
    <text evidence="1">The sequence shown here is derived from an EMBL/GenBank/DDBJ whole genome shotgun (WGS) entry which is preliminary data.</text>
</comment>
<reference evidence="1 2" key="1">
    <citation type="submission" date="2016-08" db="EMBL/GenBank/DDBJ databases">
        <title>Evolution of the type three secretion system and type three effector repertoires in Xanthomonas.</title>
        <authorList>
            <person name="Merda D."/>
            <person name="Briand M."/>
            <person name="Bosis E."/>
            <person name="Rousseau C."/>
            <person name="Portier P."/>
            <person name="Jacques M.-A."/>
            <person name="Fischer-Le Saux M."/>
        </authorList>
    </citation>
    <scope>NUCLEOTIDE SEQUENCE [LARGE SCALE GENOMIC DNA]</scope>
    <source>
        <strain evidence="1 2">CFBP 7409</strain>
    </source>
</reference>
<dbReference type="EMBL" id="MDSL01000010">
    <property type="protein sequence ID" value="PPU01769.1"/>
    <property type="molecule type" value="Genomic_DNA"/>
</dbReference>
<sequence>MKITLSDTPLLSTQQIGELASTLDLLHKRTLAAIERLNKDIATRKQQIAARWKSAPGIGMADVARFAEHETLASVREIKDNSKAELDKILKEAGAPHAQLVGQREFYDSPAKVLARAALGDPKRTEYLQQLQHAGPAELGHMAQVAVGTANVALASAVLSLIDKLPTKDRPVGPAEFAGAMRQDDYLKVREYIKLGDARLQGILVAIRAWTAGKANPLSTVSLAMREQQIERALIGGDGDA</sequence>
<proteinExistence type="predicted"/>